<accession>A0ABQ8RH41</accession>
<comment type="caution">
    <text evidence="2">The sequence shown here is derived from an EMBL/GenBank/DDBJ whole genome shotgun (WGS) entry which is preliminary data.</text>
</comment>
<reference evidence="2" key="1">
    <citation type="submission" date="2022-09" db="EMBL/GenBank/DDBJ databases">
        <title>Fusarium specimens isolated from Avocado Roots.</title>
        <authorList>
            <person name="Stajich J."/>
            <person name="Roper C."/>
            <person name="Heimlech-Rivalta G."/>
        </authorList>
    </citation>
    <scope>NUCLEOTIDE SEQUENCE</scope>
    <source>
        <strain evidence="2">CF00095</strain>
    </source>
</reference>
<dbReference type="Proteomes" id="UP001152024">
    <property type="component" value="Unassembled WGS sequence"/>
</dbReference>
<gene>
    <name evidence="2" type="ORF">NW768_004726</name>
</gene>
<organism evidence="2 3">
    <name type="scientific">Fusarium equiseti</name>
    <name type="common">Fusarium scirpi</name>
    <dbReference type="NCBI Taxonomy" id="61235"/>
    <lineage>
        <taxon>Eukaryota</taxon>
        <taxon>Fungi</taxon>
        <taxon>Dikarya</taxon>
        <taxon>Ascomycota</taxon>
        <taxon>Pezizomycotina</taxon>
        <taxon>Sordariomycetes</taxon>
        <taxon>Hypocreomycetidae</taxon>
        <taxon>Hypocreales</taxon>
        <taxon>Nectriaceae</taxon>
        <taxon>Fusarium</taxon>
        <taxon>Fusarium incarnatum-equiseti species complex</taxon>
    </lineage>
</organism>
<feature type="region of interest" description="Disordered" evidence="1">
    <location>
        <begin position="1"/>
        <end position="25"/>
    </location>
</feature>
<protein>
    <submittedName>
        <fullName evidence="2">Uncharacterized protein</fullName>
    </submittedName>
</protein>
<evidence type="ECO:0000256" key="1">
    <source>
        <dbReference type="SAM" id="MobiDB-lite"/>
    </source>
</evidence>
<dbReference type="EMBL" id="JAOQBH010000006">
    <property type="protein sequence ID" value="KAJ4135109.1"/>
    <property type="molecule type" value="Genomic_DNA"/>
</dbReference>
<sequence>MYQSSQDSLRAVMQSMVPPRPPPLTLDDSARALYERAIADPSMLSDEERSKILQRLPREEEDSLCYDICGSTMSELVTKALQDPASLTYTEADLVITGVPRNRDSNMLQQSRRLRGTDKGLYYKALNAAKTEDEVAALKSCQTKQFEEQDACDASREALDSYDTHLVKKALNQNRPVRWQEHIMSLSGSTKTRAPCGFVVLYPKDKNAEWSIFKK</sequence>
<proteinExistence type="predicted"/>
<evidence type="ECO:0000313" key="3">
    <source>
        <dbReference type="Proteomes" id="UP001152024"/>
    </source>
</evidence>
<name>A0ABQ8RH41_FUSEQ</name>
<evidence type="ECO:0000313" key="2">
    <source>
        <dbReference type="EMBL" id="KAJ4135109.1"/>
    </source>
</evidence>
<keyword evidence="3" id="KW-1185">Reference proteome</keyword>